<dbReference type="InParanoid" id="A0A024GQV5"/>
<evidence type="ECO:0000313" key="5">
    <source>
        <dbReference type="EMBL" id="CCI48743.1"/>
    </source>
</evidence>
<evidence type="ECO:0000256" key="3">
    <source>
        <dbReference type="ARBA" id="ARBA00023274"/>
    </source>
</evidence>
<dbReference type="InterPro" id="IPR036789">
    <property type="entry name" value="Ribosomal_uL6-like_a/b-dom_sf"/>
</dbReference>
<keyword evidence="3" id="KW-0687">Ribonucleoprotein</keyword>
<dbReference type="InterPro" id="IPR000702">
    <property type="entry name" value="Ribosomal_uL6-like"/>
</dbReference>
<dbReference type="Gene3D" id="3.90.930.12">
    <property type="entry name" value="Ribosomal protein L6, alpha-beta domain"/>
    <property type="match status" value="2"/>
</dbReference>
<sequence>MKLLLATRHVTVPDDVKLVLNGRKVTVTGKRGTLCRDFRHLTLDLRRINKKQLRVDLWFGNRKQLACVRTICSLIENMITGVRLAFRYKMRFVYAHFPINVTFENNTVEIRNFLGDKRVRRVTLSPGVTYVRSDNVKDQIELSGIDLQKVSQDCARISQACLVKKSDIRKFLDGIYVSDKGHVEEEAEDSK</sequence>
<organism evidence="5 6">
    <name type="scientific">Albugo candida</name>
    <dbReference type="NCBI Taxonomy" id="65357"/>
    <lineage>
        <taxon>Eukaryota</taxon>
        <taxon>Sar</taxon>
        <taxon>Stramenopiles</taxon>
        <taxon>Oomycota</taxon>
        <taxon>Peronosporomycetes</taxon>
        <taxon>Albuginales</taxon>
        <taxon>Albuginaceae</taxon>
        <taxon>Albugo</taxon>
    </lineage>
</organism>
<dbReference type="STRING" id="65357.A0A024GQV5"/>
<dbReference type="PANTHER" id="PTHR11655">
    <property type="entry name" value="60S/50S RIBOSOMAL PROTEIN L6/L9"/>
    <property type="match status" value="1"/>
</dbReference>
<dbReference type="PANTHER" id="PTHR11655:SF16">
    <property type="entry name" value="60S RIBOSOMAL PROTEIN L9"/>
    <property type="match status" value="1"/>
</dbReference>
<evidence type="ECO:0000256" key="1">
    <source>
        <dbReference type="ARBA" id="ARBA00009356"/>
    </source>
</evidence>
<feature type="domain" description="Large ribosomal subunit protein uL6 alpha-beta" evidence="4">
    <location>
        <begin position="12"/>
        <end position="83"/>
    </location>
</feature>
<protein>
    <recommendedName>
        <fullName evidence="4">Large ribosomal subunit protein uL6 alpha-beta domain-containing protein</fullName>
    </recommendedName>
</protein>
<dbReference type="GO" id="GO:0019843">
    <property type="term" value="F:rRNA binding"/>
    <property type="evidence" value="ECO:0007669"/>
    <property type="project" value="InterPro"/>
</dbReference>
<dbReference type="OrthoDB" id="10252633at2759"/>
<proteinExistence type="inferred from homology"/>
<feature type="domain" description="Large ribosomal subunit protein uL6 alpha-beta" evidence="4">
    <location>
        <begin position="97"/>
        <end position="174"/>
    </location>
</feature>
<dbReference type="Pfam" id="PF00347">
    <property type="entry name" value="Ribosomal_L6"/>
    <property type="match status" value="2"/>
</dbReference>
<dbReference type="EMBL" id="CAIX01000245">
    <property type="protein sequence ID" value="CCI48743.1"/>
    <property type="molecule type" value="Genomic_DNA"/>
</dbReference>
<dbReference type="GO" id="GO:0022625">
    <property type="term" value="C:cytosolic large ribosomal subunit"/>
    <property type="evidence" value="ECO:0007669"/>
    <property type="project" value="TreeGrafter"/>
</dbReference>
<dbReference type="GO" id="GO:0003735">
    <property type="term" value="F:structural constituent of ribosome"/>
    <property type="evidence" value="ECO:0007669"/>
    <property type="project" value="InterPro"/>
</dbReference>
<evidence type="ECO:0000256" key="2">
    <source>
        <dbReference type="ARBA" id="ARBA00022980"/>
    </source>
</evidence>
<accession>A0A024GQV5</accession>
<dbReference type="GO" id="GO:0002181">
    <property type="term" value="P:cytoplasmic translation"/>
    <property type="evidence" value="ECO:0007669"/>
    <property type="project" value="TreeGrafter"/>
</dbReference>
<dbReference type="FunFam" id="3.90.930.12:FF:000003">
    <property type="entry name" value="60S ribosomal protein L9"/>
    <property type="match status" value="1"/>
</dbReference>
<dbReference type="AlphaFoldDB" id="A0A024GQV5"/>
<keyword evidence="6" id="KW-1185">Reference proteome</keyword>
<reference evidence="5 6" key="1">
    <citation type="submission" date="2012-05" db="EMBL/GenBank/DDBJ databases">
        <title>Recombination and specialization in a pathogen metapopulation.</title>
        <authorList>
            <person name="Gardiner A."/>
            <person name="Kemen E."/>
            <person name="Schultz-Larsen T."/>
            <person name="MacLean D."/>
            <person name="Van Oosterhout C."/>
            <person name="Jones J.D.G."/>
        </authorList>
    </citation>
    <scope>NUCLEOTIDE SEQUENCE [LARGE SCALE GENOMIC DNA]</scope>
    <source>
        <strain evidence="5 6">Ac Nc2</strain>
    </source>
</reference>
<name>A0A024GQV5_9STRA</name>
<keyword evidence="2" id="KW-0689">Ribosomal protein</keyword>
<dbReference type="PIRSF" id="PIRSF002162">
    <property type="entry name" value="Ribosomal_L6"/>
    <property type="match status" value="1"/>
</dbReference>
<evidence type="ECO:0000313" key="6">
    <source>
        <dbReference type="Proteomes" id="UP000053237"/>
    </source>
</evidence>
<dbReference type="FunCoup" id="A0A024GQV5">
    <property type="interactions" value="434"/>
</dbReference>
<gene>
    <name evidence="5" type="ORF">BN9_099420</name>
</gene>
<dbReference type="Proteomes" id="UP000053237">
    <property type="component" value="Unassembled WGS sequence"/>
</dbReference>
<comment type="caution">
    <text evidence="5">The sequence shown here is derived from an EMBL/GenBank/DDBJ whole genome shotgun (WGS) entry which is preliminary data.</text>
</comment>
<dbReference type="SUPFAM" id="SSF56053">
    <property type="entry name" value="Ribosomal protein L6"/>
    <property type="match status" value="2"/>
</dbReference>
<dbReference type="InterPro" id="IPR020040">
    <property type="entry name" value="Ribosomal_uL6_a/b-dom"/>
</dbReference>
<evidence type="ECO:0000259" key="4">
    <source>
        <dbReference type="Pfam" id="PF00347"/>
    </source>
</evidence>
<dbReference type="FunFam" id="3.90.930.12:FF:000004">
    <property type="entry name" value="60S ribosomal protein L9"/>
    <property type="match status" value="1"/>
</dbReference>
<comment type="similarity">
    <text evidence="1">Belongs to the universal ribosomal protein uL6 family.</text>
</comment>